<accession>A0A4S8MJG9</accession>
<gene>
    <name evidence="2" type="ORF">K435DRAFT_963060</name>
</gene>
<sequence length="633" mass="71918">MFDTCPTAEELNDNHELLLHRRPGTARPSSSYDAASGAVVPGGRQFVTTPYNGLELYAPSFVVQHMKIRANWRFAEHDYLEWPQMFVSTLCHLACVLHRPAGQHPLSIMWWNMKPGDFVPERRGICAGFGKLKSSVLSDLRQTVSDLAERTKTFCSRRTNSSETELAQKYLRLLLDRELRLAKLTTTFSQTSGGVAALQRTFLELHALLDYCETYKPRMEGRSEAASERAPVIGAFVSDYNRASQLFRAGIPFWFIHPVQSLPRVSVAELAPFVSVDTMCQIECEFGAPVIYSGVQDLEAQYRAITEYTEAFFQTYTPFAAHCQPSLGGSSTSGPLRTHGTDRARPMPYQKRPRNSGGRDKFSLPAHSLYPPFSLVWARALADVDRSELPTEFQRGYAFPDPQLFVSVQTRQRTLTRPSPSAISNSDWRQLLLGDFQPPPESKSSSRSAKTKANVRELLGNCLLESGIEFNLTDPPGDIQWRDLVIKPDMVISDVMVREVIWELSHLNFRCELKFLDNLLTPRQRQTEQHQRHLNECFFGPEVGEFLDVNFEKADEGFAARVPMLRKKHLFSLRNVMLAWEGSVSRCRSIRNIARDSIHNDLTLEAFEKNVIRTYTQCFFDKFGRAATTPLRL</sequence>
<name>A0A4S8MJG9_DENBC</name>
<dbReference type="Proteomes" id="UP000297245">
    <property type="component" value="Unassembled WGS sequence"/>
</dbReference>
<proteinExistence type="predicted"/>
<organism evidence="2 3">
    <name type="scientific">Dendrothele bispora (strain CBS 962.96)</name>
    <dbReference type="NCBI Taxonomy" id="1314807"/>
    <lineage>
        <taxon>Eukaryota</taxon>
        <taxon>Fungi</taxon>
        <taxon>Dikarya</taxon>
        <taxon>Basidiomycota</taxon>
        <taxon>Agaricomycotina</taxon>
        <taxon>Agaricomycetes</taxon>
        <taxon>Agaricomycetidae</taxon>
        <taxon>Agaricales</taxon>
        <taxon>Agaricales incertae sedis</taxon>
        <taxon>Dendrothele</taxon>
    </lineage>
</organism>
<evidence type="ECO:0000256" key="1">
    <source>
        <dbReference type="SAM" id="MobiDB-lite"/>
    </source>
</evidence>
<dbReference type="OrthoDB" id="2634326at2759"/>
<dbReference type="AlphaFoldDB" id="A0A4S8MJG9"/>
<keyword evidence="3" id="KW-1185">Reference proteome</keyword>
<evidence type="ECO:0000313" key="2">
    <source>
        <dbReference type="EMBL" id="THV02559.1"/>
    </source>
</evidence>
<reference evidence="2 3" key="1">
    <citation type="journal article" date="2019" name="Nat. Ecol. Evol.">
        <title>Megaphylogeny resolves global patterns of mushroom evolution.</title>
        <authorList>
            <person name="Varga T."/>
            <person name="Krizsan K."/>
            <person name="Foldi C."/>
            <person name="Dima B."/>
            <person name="Sanchez-Garcia M."/>
            <person name="Sanchez-Ramirez S."/>
            <person name="Szollosi G.J."/>
            <person name="Szarkandi J.G."/>
            <person name="Papp V."/>
            <person name="Albert L."/>
            <person name="Andreopoulos W."/>
            <person name="Angelini C."/>
            <person name="Antonin V."/>
            <person name="Barry K.W."/>
            <person name="Bougher N.L."/>
            <person name="Buchanan P."/>
            <person name="Buyck B."/>
            <person name="Bense V."/>
            <person name="Catcheside P."/>
            <person name="Chovatia M."/>
            <person name="Cooper J."/>
            <person name="Damon W."/>
            <person name="Desjardin D."/>
            <person name="Finy P."/>
            <person name="Geml J."/>
            <person name="Haridas S."/>
            <person name="Hughes K."/>
            <person name="Justo A."/>
            <person name="Karasinski D."/>
            <person name="Kautmanova I."/>
            <person name="Kiss B."/>
            <person name="Kocsube S."/>
            <person name="Kotiranta H."/>
            <person name="LaButti K.M."/>
            <person name="Lechner B.E."/>
            <person name="Liimatainen K."/>
            <person name="Lipzen A."/>
            <person name="Lukacs Z."/>
            <person name="Mihaltcheva S."/>
            <person name="Morgado L.N."/>
            <person name="Niskanen T."/>
            <person name="Noordeloos M.E."/>
            <person name="Ohm R.A."/>
            <person name="Ortiz-Santana B."/>
            <person name="Ovrebo C."/>
            <person name="Racz N."/>
            <person name="Riley R."/>
            <person name="Savchenko A."/>
            <person name="Shiryaev A."/>
            <person name="Soop K."/>
            <person name="Spirin V."/>
            <person name="Szebenyi C."/>
            <person name="Tomsovsky M."/>
            <person name="Tulloss R.E."/>
            <person name="Uehling J."/>
            <person name="Grigoriev I.V."/>
            <person name="Vagvolgyi C."/>
            <person name="Papp T."/>
            <person name="Martin F.M."/>
            <person name="Miettinen O."/>
            <person name="Hibbett D.S."/>
            <person name="Nagy L.G."/>
        </authorList>
    </citation>
    <scope>NUCLEOTIDE SEQUENCE [LARGE SCALE GENOMIC DNA]</scope>
    <source>
        <strain evidence="2 3">CBS 962.96</strain>
    </source>
</reference>
<dbReference type="EMBL" id="ML179076">
    <property type="protein sequence ID" value="THV02559.1"/>
    <property type="molecule type" value="Genomic_DNA"/>
</dbReference>
<feature type="compositionally biased region" description="Low complexity" evidence="1">
    <location>
        <begin position="327"/>
        <end position="336"/>
    </location>
</feature>
<protein>
    <submittedName>
        <fullName evidence="2">Uncharacterized protein</fullName>
    </submittedName>
</protein>
<feature type="region of interest" description="Disordered" evidence="1">
    <location>
        <begin position="327"/>
        <end position="361"/>
    </location>
</feature>
<evidence type="ECO:0000313" key="3">
    <source>
        <dbReference type="Proteomes" id="UP000297245"/>
    </source>
</evidence>